<accession>A0A5K7YYM2</accession>
<keyword evidence="2" id="KW-0902">Two-component regulatory system</keyword>
<dbReference type="PANTHER" id="PTHR48111">
    <property type="entry name" value="REGULATOR OF RPOS"/>
    <property type="match status" value="1"/>
</dbReference>
<dbReference type="GO" id="GO:0000976">
    <property type="term" value="F:transcription cis-regulatory region binding"/>
    <property type="evidence" value="ECO:0007669"/>
    <property type="project" value="TreeGrafter"/>
</dbReference>
<evidence type="ECO:0000256" key="4">
    <source>
        <dbReference type="PROSITE-ProRule" id="PRU00169"/>
    </source>
</evidence>
<name>A0A5K7YYM2_9BACT</name>
<sequence length="143" mass="15873">MTDFTVMLVDDEKDFLEPLAKRLEKRNLRVLKAGNGEAGLEMIRQTPVDLVLLDVRMPGMDGIEVLRAIKASDPTIEVVLLTGHASVEAAYEGIAQGAFDYLMKPVGIDELMFKLQDAYKARTISLKCNKQGASPDECNQKFQ</sequence>
<evidence type="ECO:0000256" key="2">
    <source>
        <dbReference type="ARBA" id="ARBA00023012"/>
    </source>
</evidence>
<dbReference type="Pfam" id="PF00072">
    <property type="entry name" value="Response_reg"/>
    <property type="match status" value="1"/>
</dbReference>
<dbReference type="InterPro" id="IPR001789">
    <property type="entry name" value="Sig_transdc_resp-reg_receiver"/>
</dbReference>
<dbReference type="CDD" id="cd17536">
    <property type="entry name" value="REC_YesN-like"/>
    <property type="match status" value="1"/>
</dbReference>
<evidence type="ECO:0000256" key="1">
    <source>
        <dbReference type="ARBA" id="ARBA00022553"/>
    </source>
</evidence>
<keyword evidence="7" id="KW-1185">Reference proteome</keyword>
<dbReference type="PROSITE" id="PS50110">
    <property type="entry name" value="RESPONSE_REGULATORY"/>
    <property type="match status" value="1"/>
</dbReference>
<keyword evidence="1 4" id="KW-0597">Phosphoprotein</keyword>
<organism evidence="6 7">
    <name type="scientific">Desulfosarcina alkanivorans</name>
    <dbReference type="NCBI Taxonomy" id="571177"/>
    <lineage>
        <taxon>Bacteria</taxon>
        <taxon>Pseudomonadati</taxon>
        <taxon>Thermodesulfobacteriota</taxon>
        <taxon>Desulfobacteria</taxon>
        <taxon>Desulfobacterales</taxon>
        <taxon>Desulfosarcinaceae</taxon>
        <taxon>Desulfosarcina</taxon>
    </lineage>
</organism>
<dbReference type="Gene3D" id="3.40.50.2300">
    <property type="match status" value="1"/>
</dbReference>
<evidence type="ECO:0000313" key="6">
    <source>
        <dbReference type="EMBL" id="BBO72251.1"/>
    </source>
</evidence>
<dbReference type="KEGG" id="dalk:DSCA_61810"/>
<dbReference type="SUPFAM" id="SSF52172">
    <property type="entry name" value="CheY-like"/>
    <property type="match status" value="1"/>
</dbReference>
<proteinExistence type="predicted"/>
<dbReference type="PANTHER" id="PTHR48111:SF40">
    <property type="entry name" value="PHOSPHATE REGULON TRANSCRIPTIONAL REGULATORY PROTEIN PHOB"/>
    <property type="match status" value="1"/>
</dbReference>
<dbReference type="GO" id="GO:0005829">
    <property type="term" value="C:cytosol"/>
    <property type="evidence" value="ECO:0007669"/>
    <property type="project" value="TreeGrafter"/>
</dbReference>
<dbReference type="Proteomes" id="UP000427906">
    <property type="component" value="Chromosome"/>
</dbReference>
<dbReference type="SMART" id="SM00448">
    <property type="entry name" value="REC"/>
    <property type="match status" value="1"/>
</dbReference>
<reference evidence="6 7" key="1">
    <citation type="submission" date="2019-11" db="EMBL/GenBank/DDBJ databases">
        <title>Comparative genomics of hydrocarbon-degrading Desulfosarcina strains.</title>
        <authorList>
            <person name="Watanabe M."/>
            <person name="Kojima H."/>
            <person name="Fukui M."/>
        </authorList>
    </citation>
    <scope>NUCLEOTIDE SEQUENCE [LARGE SCALE GENOMIC DNA]</scope>
    <source>
        <strain evidence="6 7">PL12</strain>
    </source>
</reference>
<feature type="modified residue" description="4-aspartylphosphate" evidence="4">
    <location>
        <position position="54"/>
    </location>
</feature>
<dbReference type="InterPro" id="IPR011006">
    <property type="entry name" value="CheY-like_superfamily"/>
</dbReference>
<dbReference type="OrthoDB" id="9788090at2"/>
<protein>
    <submittedName>
        <fullName evidence="6">Response regulator</fullName>
    </submittedName>
</protein>
<feature type="domain" description="Response regulatory" evidence="5">
    <location>
        <begin position="5"/>
        <end position="119"/>
    </location>
</feature>
<dbReference type="AlphaFoldDB" id="A0A5K7YYM2"/>
<dbReference type="GO" id="GO:0006355">
    <property type="term" value="P:regulation of DNA-templated transcription"/>
    <property type="evidence" value="ECO:0007669"/>
    <property type="project" value="TreeGrafter"/>
</dbReference>
<keyword evidence="3" id="KW-0238">DNA-binding</keyword>
<dbReference type="RefSeq" id="WP_155319974.1">
    <property type="nucleotide sequence ID" value="NZ_AP021874.1"/>
</dbReference>
<dbReference type="InterPro" id="IPR039420">
    <property type="entry name" value="WalR-like"/>
</dbReference>
<dbReference type="EMBL" id="AP021874">
    <property type="protein sequence ID" value="BBO72251.1"/>
    <property type="molecule type" value="Genomic_DNA"/>
</dbReference>
<dbReference type="GO" id="GO:0032993">
    <property type="term" value="C:protein-DNA complex"/>
    <property type="evidence" value="ECO:0007669"/>
    <property type="project" value="TreeGrafter"/>
</dbReference>
<evidence type="ECO:0000313" key="7">
    <source>
        <dbReference type="Proteomes" id="UP000427906"/>
    </source>
</evidence>
<gene>
    <name evidence="6" type="ORF">DSCA_61810</name>
</gene>
<dbReference type="GO" id="GO:0000156">
    <property type="term" value="F:phosphorelay response regulator activity"/>
    <property type="evidence" value="ECO:0007669"/>
    <property type="project" value="TreeGrafter"/>
</dbReference>
<evidence type="ECO:0000259" key="5">
    <source>
        <dbReference type="PROSITE" id="PS50110"/>
    </source>
</evidence>
<evidence type="ECO:0000256" key="3">
    <source>
        <dbReference type="ARBA" id="ARBA00023125"/>
    </source>
</evidence>